<organism evidence="2 3">
    <name type="scientific">Plenodomus tracheiphilus IPT5</name>
    <dbReference type="NCBI Taxonomy" id="1408161"/>
    <lineage>
        <taxon>Eukaryota</taxon>
        <taxon>Fungi</taxon>
        <taxon>Dikarya</taxon>
        <taxon>Ascomycota</taxon>
        <taxon>Pezizomycotina</taxon>
        <taxon>Dothideomycetes</taxon>
        <taxon>Pleosporomycetidae</taxon>
        <taxon>Pleosporales</taxon>
        <taxon>Pleosporineae</taxon>
        <taxon>Leptosphaeriaceae</taxon>
        <taxon>Plenodomus</taxon>
    </lineage>
</organism>
<dbReference type="EMBL" id="MU006299">
    <property type="protein sequence ID" value="KAF2852391.1"/>
    <property type="molecule type" value="Genomic_DNA"/>
</dbReference>
<accession>A0A6A7BA53</accession>
<proteinExistence type="predicted"/>
<name>A0A6A7BA53_9PLEO</name>
<dbReference type="AlphaFoldDB" id="A0A6A7BA53"/>
<reference evidence="2" key="1">
    <citation type="submission" date="2020-01" db="EMBL/GenBank/DDBJ databases">
        <authorList>
            <consortium name="DOE Joint Genome Institute"/>
            <person name="Haridas S."/>
            <person name="Albert R."/>
            <person name="Binder M."/>
            <person name="Bloem J."/>
            <person name="Labutti K."/>
            <person name="Salamov A."/>
            <person name="Andreopoulos B."/>
            <person name="Baker S.E."/>
            <person name="Barry K."/>
            <person name="Bills G."/>
            <person name="Bluhm B.H."/>
            <person name="Cannon C."/>
            <person name="Castanera R."/>
            <person name="Culley D.E."/>
            <person name="Daum C."/>
            <person name="Ezra D."/>
            <person name="Gonzalez J.B."/>
            <person name="Henrissat B."/>
            <person name="Kuo A."/>
            <person name="Liang C."/>
            <person name="Lipzen A."/>
            <person name="Lutzoni F."/>
            <person name="Magnuson J."/>
            <person name="Mondo S."/>
            <person name="Nolan M."/>
            <person name="Ohm R."/>
            <person name="Pangilinan J."/>
            <person name="Park H.-J."/>
            <person name="Ramirez L."/>
            <person name="Alfaro M."/>
            <person name="Sun H."/>
            <person name="Tritt A."/>
            <person name="Yoshinaga Y."/>
            <person name="Zwiers L.-H."/>
            <person name="Turgeon B.G."/>
            <person name="Goodwin S.B."/>
            <person name="Spatafora J.W."/>
            <person name="Crous P.W."/>
            <person name="Grigoriev I.V."/>
        </authorList>
    </citation>
    <scope>NUCLEOTIDE SEQUENCE</scope>
    <source>
        <strain evidence="2">IPT5</strain>
    </source>
</reference>
<keyword evidence="3" id="KW-1185">Reference proteome</keyword>
<evidence type="ECO:0000256" key="1">
    <source>
        <dbReference type="SAM" id="MobiDB-lite"/>
    </source>
</evidence>
<evidence type="ECO:0000313" key="3">
    <source>
        <dbReference type="Proteomes" id="UP000799423"/>
    </source>
</evidence>
<gene>
    <name evidence="2" type="ORF">T440DRAFT_42032</name>
</gene>
<evidence type="ECO:0000313" key="2">
    <source>
        <dbReference type="EMBL" id="KAF2852391.1"/>
    </source>
</evidence>
<dbReference type="Proteomes" id="UP000799423">
    <property type="component" value="Unassembled WGS sequence"/>
</dbReference>
<feature type="region of interest" description="Disordered" evidence="1">
    <location>
        <begin position="1"/>
        <end position="30"/>
    </location>
</feature>
<sequence>MRDRPLDPVQTPVDTSNSTPALLDPHTTLEKPHDSLSCSIFNTSSRGVSDLSARTQPQPRYLILQAQGRADAQKLIRRNANGCKAFVQYAGKRRNGNVSRKQQSPARARTLTCDVVGLFWLRFARGWLGRAQSHWTRLRSDHPRFCSPNLFFF</sequence>
<protein>
    <submittedName>
        <fullName evidence="2">Uncharacterized protein</fullName>
    </submittedName>
</protein>